<dbReference type="RefSeq" id="WP_381257597.1">
    <property type="nucleotide sequence ID" value="NZ_JBHTBI010000019.1"/>
</dbReference>
<sequence length="64" mass="7003">MRLSYSYGGGETWTRAETAQRSGRWTATVNHSGAKGKQVTLRAELADANGKSVVQTVTRAYDVR</sequence>
<evidence type="ECO:0000313" key="1">
    <source>
        <dbReference type="EMBL" id="MFD0280222.1"/>
    </source>
</evidence>
<accession>A0ABW2VBZ7</accession>
<dbReference type="Proteomes" id="UP001596957">
    <property type="component" value="Unassembled WGS sequence"/>
</dbReference>
<reference evidence="2" key="1">
    <citation type="journal article" date="2019" name="Int. J. Syst. Evol. Microbiol.">
        <title>The Global Catalogue of Microorganisms (GCM) 10K type strain sequencing project: providing services to taxonomists for standard genome sequencing and annotation.</title>
        <authorList>
            <consortium name="The Broad Institute Genomics Platform"/>
            <consortium name="The Broad Institute Genome Sequencing Center for Infectious Disease"/>
            <person name="Wu L."/>
            <person name="Ma J."/>
        </authorList>
    </citation>
    <scope>NUCLEOTIDE SEQUENCE [LARGE SCALE GENOMIC DNA]</scope>
    <source>
        <strain evidence="2">CGMCC 4.7198</strain>
    </source>
</reference>
<comment type="caution">
    <text evidence="1">The sequence shown here is derived from an EMBL/GenBank/DDBJ whole genome shotgun (WGS) entry which is preliminary data.</text>
</comment>
<dbReference type="EMBL" id="JBHTEC010000001">
    <property type="protein sequence ID" value="MFD0280222.1"/>
    <property type="molecule type" value="Genomic_DNA"/>
</dbReference>
<evidence type="ECO:0000313" key="2">
    <source>
        <dbReference type="Proteomes" id="UP001596957"/>
    </source>
</evidence>
<organism evidence="1 2">
    <name type="scientific">Streptomyces lutosisoli</name>
    <dbReference type="NCBI Taxonomy" id="2665721"/>
    <lineage>
        <taxon>Bacteria</taxon>
        <taxon>Bacillati</taxon>
        <taxon>Actinomycetota</taxon>
        <taxon>Actinomycetes</taxon>
        <taxon>Kitasatosporales</taxon>
        <taxon>Streptomycetaceae</taxon>
        <taxon>Streptomyces</taxon>
    </lineage>
</organism>
<protein>
    <submittedName>
        <fullName evidence="1">Uncharacterized protein</fullName>
    </submittedName>
</protein>
<gene>
    <name evidence="1" type="ORF">ACFQZP_00800</name>
</gene>
<name>A0ABW2VBZ7_9ACTN</name>
<proteinExistence type="predicted"/>
<keyword evidence="2" id="KW-1185">Reference proteome</keyword>